<dbReference type="Gene3D" id="3.50.50.60">
    <property type="entry name" value="FAD/NAD(P)-binding domain"/>
    <property type="match status" value="3"/>
</dbReference>
<evidence type="ECO:0000313" key="2">
    <source>
        <dbReference type="EMBL" id="ORX50828.1"/>
    </source>
</evidence>
<dbReference type="InterPro" id="IPR036188">
    <property type="entry name" value="FAD/NAD-bd_sf"/>
</dbReference>
<protein>
    <submittedName>
        <fullName evidence="2">Putative flavo protein</fullName>
    </submittedName>
</protein>
<accession>A0A1X2GCN2</accession>
<sequence>MSKPSVGIIGAGFSGMIAAIQVRTQLGITPKVFDYLPDVGGTWLANQYSGCACDIPSGLYNFSFALNPEWSTTYSPQPEIYDYMRSVARQHKMYDYTLFNTEVLSVNWLEESKHYCGIGPLRIPHIPEEFKSFTGTTIHTAVWNPSMDFKDKIVAVIGNGASAVQAIPCLQTKAKHLYSYQRSATWVAPRYQYKYPGFIKLLFRWFPILLRLQRYVLFLIHEATFPLFKNSRSLLARFVRWWFKVDMRLRLARRGRTDLVPVLTPDYAVGCKRIARSENYLEALASPNVTVKMGKITKVQGQTIYHEDGSETHADVLVLASGFEVKGCLGNLKVHGRNGVELNSLWSKNDYPSTFKTVAIHNFPNFFLLLGPNSGLGHNSVLLMIEIQVKYTLDAIKYMIKNKLKALEPKLEHQNAFSQRMVKDMQGTTWLNGGCTSYYKANGAVFALWPSSVISFWMELGFNKKHFVQHV</sequence>
<proteinExistence type="inferred from homology"/>
<dbReference type="SUPFAM" id="SSF51905">
    <property type="entry name" value="FAD/NAD(P)-binding domain"/>
    <property type="match status" value="1"/>
</dbReference>
<dbReference type="STRING" id="101127.A0A1X2GCN2"/>
<dbReference type="PANTHER" id="PTHR42877:SF4">
    <property type="entry name" value="FAD_NAD(P)-BINDING DOMAIN-CONTAINING PROTEIN-RELATED"/>
    <property type="match status" value="1"/>
</dbReference>
<evidence type="ECO:0000313" key="3">
    <source>
        <dbReference type="Proteomes" id="UP000242146"/>
    </source>
</evidence>
<gene>
    <name evidence="2" type="ORF">DM01DRAFT_323549</name>
</gene>
<organism evidence="2 3">
    <name type="scientific">Hesseltinella vesiculosa</name>
    <dbReference type="NCBI Taxonomy" id="101127"/>
    <lineage>
        <taxon>Eukaryota</taxon>
        <taxon>Fungi</taxon>
        <taxon>Fungi incertae sedis</taxon>
        <taxon>Mucoromycota</taxon>
        <taxon>Mucoromycotina</taxon>
        <taxon>Mucoromycetes</taxon>
        <taxon>Mucorales</taxon>
        <taxon>Cunninghamellaceae</taxon>
        <taxon>Hesseltinella</taxon>
    </lineage>
</organism>
<dbReference type="Proteomes" id="UP000242146">
    <property type="component" value="Unassembled WGS sequence"/>
</dbReference>
<dbReference type="OrthoDB" id="74360at2759"/>
<dbReference type="Pfam" id="PF13450">
    <property type="entry name" value="NAD_binding_8"/>
    <property type="match status" value="1"/>
</dbReference>
<comment type="similarity">
    <text evidence="1">Belongs to the FAD-binding monooxygenase family.</text>
</comment>
<name>A0A1X2GCN2_9FUNG</name>
<comment type="caution">
    <text evidence="2">The sequence shown here is derived from an EMBL/GenBank/DDBJ whole genome shotgun (WGS) entry which is preliminary data.</text>
</comment>
<reference evidence="2 3" key="1">
    <citation type="submission" date="2016-07" db="EMBL/GenBank/DDBJ databases">
        <title>Pervasive Adenine N6-methylation of Active Genes in Fungi.</title>
        <authorList>
            <consortium name="DOE Joint Genome Institute"/>
            <person name="Mondo S.J."/>
            <person name="Dannebaum R.O."/>
            <person name="Kuo R.C."/>
            <person name="Labutti K."/>
            <person name="Haridas S."/>
            <person name="Kuo A."/>
            <person name="Salamov A."/>
            <person name="Ahrendt S.R."/>
            <person name="Lipzen A."/>
            <person name="Sullivan W."/>
            <person name="Andreopoulos W.B."/>
            <person name="Clum A."/>
            <person name="Lindquist E."/>
            <person name="Daum C."/>
            <person name="Ramamoorthy G.K."/>
            <person name="Gryganskyi A."/>
            <person name="Culley D."/>
            <person name="Magnuson J.K."/>
            <person name="James T.Y."/>
            <person name="O'Malley M.A."/>
            <person name="Stajich J.E."/>
            <person name="Spatafora J.W."/>
            <person name="Visel A."/>
            <person name="Grigoriev I.V."/>
        </authorList>
    </citation>
    <scope>NUCLEOTIDE SEQUENCE [LARGE SCALE GENOMIC DNA]</scope>
    <source>
        <strain evidence="2 3">NRRL 3301</strain>
    </source>
</reference>
<dbReference type="EMBL" id="MCGT01000022">
    <property type="protein sequence ID" value="ORX50828.1"/>
    <property type="molecule type" value="Genomic_DNA"/>
</dbReference>
<dbReference type="InterPro" id="IPR051209">
    <property type="entry name" value="FAD-bind_Monooxygenase_sf"/>
</dbReference>
<evidence type="ECO:0000256" key="1">
    <source>
        <dbReference type="ARBA" id="ARBA00010139"/>
    </source>
</evidence>
<dbReference type="PANTHER" id="PTHR42877">
    <property type="entry name" value="L-ORNITHINE N(5)-MONOOXYGENASE-RELATED"/>
    <property type="match status" value="1"/>
</dbReference>
<dbReference type="AlphaFoldDB" id="A0A1X2GCN2"/>
<keyword evidence="3" id="KW-1185">Reference proteome</keyword>